<name>A0A8T2K9W0_9PIPI</name>
<gene>
    <name evidence="1" type="ORF">GDO86_004846</name>
</gene>
<sequence length="112" mass="13192">MEMLRLKKNKTPSKISIVQHLPQSLLLDITYKQKWTQENKDLTLFQLFFRQIIVTCCGFQFFIENICNRIQQGNWHGGKHIYITETKRVEPFIFGAIQAAVSTKYIELINQS</sequence>
<accession>A0A8T2K9W0</accession>
<reference evidence="1" key="1">
    <citation type="thesis" date="2020" institute="ProQuest LLC" country="789 East Eisenhower Parkway, Ann Arbor, MI, USA">
        <title>Comparative Genomics and Chromosome Evolution.</title>
        <authorList>
            <person name="Mudd A.B."/>
        </authorList>
    </citation>
    <scope>NUCLEOTIDE SEQUENCE</scope>
    <source>
        <strain evidence="1">Female2</strain>
        <tissue evidence="1">Blood</tissue>
    </source>
</reference>
<evidence type="ECO:0000313" key="1">
    <source>
        <dbReference type="EMBL" id="KAG8453182.1"/>
    </source>
</evidence>
<dbReference type="EMBL" id="JAACNH010000002">
    <property type="protein sequence ID" value="KAG8453182.1"/>
    <property type="molecule type" value="Genomic_DNA"/>
</dbReference>
<proteinExistence type="predicted"/>
<dbReference type="Proteomes" id="UP000812440">
    <property type="component" value="Chromosome 2"/>
</dbReference>
<evidence type="ECO:0000313" key="2">
    <source>
        <dbReference type="Proteomes" id="UP000812440"/>
    </source>
</evidence>
<keyword evidence="2" id="KW-1185">Reference proteome</keyword>
<dbReference type="AlphaFoldDB" id="A0A8T2K9W0"/>
<protein>
    <submittedName>
        <fullName evidence="1">Uncharacterized protein</fullName>
    </submittedName>
</protein>
<organism evidence="1 2">
    <name type="scientific">Hymenochirus boettgeri</name>
    <name type="common">Congo dwarf clawed frog</name>
    <dbReference type="NCBI Taxonomy" id="247094"/>
    <lineage>
        <taxon>Eukaryota</taxon>
        <taxon>Metazoa</taxon>
        <taxon>Chordata</taxon>
        <taxon>Craniata</taxon>
        <taxon>Vertebrata</taxon>
        <taxon>Euteleostomi</taxon>
        <taxon>Amphibia</taxon>
        <taxon>Batrachia</taxon>
        <taxon>Anura</taxon>
        <taxon>Pipoidea</taxon>
        <taxon>Pipidae</taxon>
        <taxon>Pipinae</taxon>
        <taxon>Hymenochirus</taxon>
    </lineage>
</organism>
<comment type="caution">
    <text evidence="1">The sequence shown here is derived from an EMBL/GenBank/DDBJ whole genome shotgun (WGS) entry which is preliminary data.</text>
</comment>